<feature type="domain" description="Circularly permuted ATP-grasp type 2" evidence="3">
    <location>
        <begin position="118"/>
        <end position="492"/>
    </location>
</feature>
<dbReference type="PANTHER" id="PTHR34595:SF2">
    <property type="entry name" value="BLR2978 PROTEIN"/>
    <property type="match status" value="1"/>
</dbReference>
<gene>
    <name evidence="4" type="ORF">DSM3645_21192</name>
</gene>
<dbReference type="EMBL" id="AANZ01000006">
    <property type="protein sequence ID" value="EAQ81128.1"/>
    <property type="molecule type" value="Genomic_DNA"/>
</dbReference>
<dbReference type="Gene3D" id="3.40.50.11290">
    <property type="match status" value="1"/>
</dbReference>
<evidence type="ECO:0000313" key="4">
    <source>
        <dbReference type="EMBL" id="EAQ81128.1"/>
    </source>
</evidence>
<feature type="domain" description="DUF403" evidence="2">
    <location>
        <begin position="541"/>
        <end position="859"/>
    </location>
</feature>
<dbReference type="InterPro" id="IPR025841">
    <property type="entry name" value="CP_ATPgrasp_2"/>
</dbReference>
<proteinExistence type="predicted"/>
<comment type="caution">
    <text evidence="4">The sequence shown here is derived from an EMBL/GenBank/DDBJ whole genome shotgun (WGS) entry which is preliminary data.</text>
</comment>
<dbReference type="eggNOG" id="COG2308">
    <property type="taxonomic scope" value="Bacteria"/>
</dbReference>
<dbReference type="HOGENOM" id="CLU_013951_0_0_0"/>
<dbReference type="SUPFAM" id="SSF56059">
    <property type="entry name" value="Glutathione synthetase ATP-binding domain-like"/>
    <property type="match status" value="1"/>
</dbReference>
<accession>A3ZR35</accession>
<evidence type="ECO:0000313" key="5">
    <source>
        <dbReference type="Proteomes" id="UP000004358"/>
    </source>
</evidence>
<evidence type="ECO:0000256" key="1">
    <source>
        <dbReference type="SAM" id="MobiDB-lite"/>
    </source>
</evidence>
<dbReference type="InterPro" id="IPR051680">
    <property type="entry name" value="ATP-dep_Glu-Cys_Ligase-2"/>
</dbReference>
<organism evidence="4 5">
    <name type="scientific">Blastopirellula marina DSM 3645</name>
    <dbReference type="NCBI Taxonomy" id="314230"/>
    <lineage>
        <taxon>Bacteria</taxon>
        <taxon>Pseudomonadati</taxon>
        <taxon>Planctomycetota</taxon>
        <taxon>Planctomycetia</taxon>
        <taxon>Pirellulales</taxon>
        <taxon>Pirellulaceae</taxon>
        <taxon>Blastopirellula</taxon>
    </lineage>
</organism>
<protein>
    <submittedName>
        <fullName evidence="4">Uncharacterized protein</fullName>
    </submittedName>
</protein>
<sequence length="873" mass="97146">MSPLRRDPFDPSTDPSTTTPPPLSNERPVSNASPNAPPTPALFSQYRKGEGVYDELYDASGVRGAWRPFVQAIEGLGVEGFKRRWQQANRALNRNGLAYSSWKENEKEARPWELDPIPLLIASEDWDIAVKGLQQRARLLEAILTDIYGHQELMKSGVLPPEVVFSHPGFCRPFHRQRPPANHFLHFYAADMARAPNGKWWVLADRTEAPSGAGFVLENRLIQSRTLPTIFHQANVQRLAQYFLAFKRAVAAAAPRVENPRVVILSQGSGGPNYFEDAYLARYLGYTLVEASDLAIRNHRVMLKTLGGLIQVDVIIRRPNSDQCDSLELSHTAEGVPGLLQASRNGNVAVINPLGSGLVESPIFMAFMPKLCQELFGEPLLMPGVATWWCGDPGQMDHVLANLDTLIVKRSYRMRGRELAFANMVRNQSREATIKMIRSDPHQYVGQEVVKRSTCPVWKSQGIAPAPIAMRAFAVASGDDFEVMQGGLVRVSAAPDPLEMSILAGEKSKDAWILSQGPVNRVSLLKKAGGPIDLKRTGGELPSRVAENLFWLGRNLERADVCARLLRATIVRLTSESILEEQPETPALLRALADIGQIETGYGIEEIRKQLPPLETALPPAVFDASDSFSLRAIVTEIFRLTTRSRDRVSSDSWRILHRIDKSFTPPAVGQWDLSDLLTLLDDLILDLAAFSGIVSESMTRTQIYYFLDMGRRIERALQQVRLLRNCLIEPTGDLTAILEALLEISDSSMTYRSRYLADVQMPAVLDLLLTDETNPRSIARQLVQLLDHVNALPHNTSSGLFSLEQRLAMTLLNETRMCDVTAFRESEDLNPNAPLSLLLQDIESLLPKLADALSNRYLVHAGAQVQLTEIRS</sequence>
<dbReference type="PANTHER" id="PTHR34595">
    <property type="entry name" value="BLR5612 PROTEIN"/>
    <property type="match status" value="1"/>
</dbReference>
<evidence type="ECO:0000259" key="2">
    <source>
        <dbReference type="Pfam" id="PF04168"/>
    </source>
</evidence>
<dbReference type="eggNOG" id="COG2307">
    <property type="taxonomic scope" value="Bacteria"/>
</dbReference>
<reference evidence="4 5" key="1">
    <citation type="submission" date="2006-02" db="EMBL/GenBank/DDBJ databases">
        <authorList>
            <person name="Amann R."/>
            <person name="Ferriera S."/>
            <person name="Johnson J."/>
            <person name="Kravitz S."/>
            <person name="Halpern A."/>
            <person name="Remington K."/>
            <person name="Beeson K."/>
            <person name="Tran B."/>
            <person name="Rogers Y.-H."/>
            <person name="Friedman R."/>
            <person name="Venter J.C."/>
        </authorList>
    </citation>
    <scope>NUCLEOTIDE SEQUENCE [LARGE SCALE GENOMIC DNA]</scope>
    <source>
        <strain evidence="4 5">DSM 3645</strain>
    </source>
</reference>
<dbReference type="OrthoDB" id="9803842at2"/>
<feature type="region of interest" description="Disordered" evidence="1">
    <location>
        <begin position="1"/>
        <end position="42"/>
    </location>
</feature>
<dbReference type="STRING" id="314230.DSM3645_21192"/>
<evidence type="ECO:0000259" key="3">
    <source>
        <dbReference type="Pfam" id="PF14403"/>
    </source>
</evidence>
<dbReference type="Proteomes" id="UP000004358">
    <property type="component" value="Unassembled WGS sequence"/>
</dbReference>
<dbReference type="Pfam" id="PF04168">
    <property type="entry name" value="Alpha-E"/>
    <property type="match status" value="1"/>
</dbReference>
<dbReference type="AlphaFoldDB" id="A3ZR35"/>
<dbReference type="Pfam" id="PF14403">
    <property type="entry name" value="CP_ATPgrasp_2"/>
    <property type="match status" value="1"/>
</dbReference>
<dbReference type="Gene3D" id="3.30.1490.270">
    <property type="match status" value="1"/>
</dbReference>
<name>A3ZR35_9BACT</name>
<dbReference type="InterPro" id="IPR007296">
    <property type="entry name" value="DUF403"/>
</dbReference>